<feature type="region of interest" description="Disordered" evidence="1">
    <location>
        <begin position="1"/>
        <end position="46"/>
    </location>
</feature>
<gene>
    <name evidence="3" type="ORF">HTZ77_21465</name>
</gene>
<dbReference type="SUPFAM" id="SSF46894">
    <property type="entry name" value="C-terminal effector domain of the bipartite response regulators"/>
    <property type="match status" value="1"/>
</dbReference>
<reference evidence="3 4" key="1">
    <citation type="submission" date="2020-06" db="EMBL/GenBank/DDBJ databases">
        <title>Nonomuraea sp. SMC257, a novel actinomycete isolated from soil.</title>
        <authorList>
            <person name="Chanama M."/>
        </authorList>
    </citation>
    <scope>NUCLEOTIDE SEQUENCE [LARGE SCALE GENOMIC DNA]</scope>
    <source>
        <strain evidence="3 4">SMC257</strain>
    </source>
</reference>
<dbReference type="PANTHER" id="PTHR34293:SF1">
    <property type="entry name" value="HTH-TYPE TRANSCRIPTIONAL REGULATOR TRMBL2"/>
    <property type="match status" value="1"/>
</dbReference>
<evidence type="ECO:0000313" key="4">
    <source>
        <dbReference type="Proteomes" id="UP000586042"/>
    </source>
</evidence>
<evidence type="ECO:0000256" key="1">
    <source>
        <dbReference type="SAM" id="MobiDB-lite"/>
    </source>
</evidence>
<proteinExistence type="predicted"/>
<dbReference type="Gene3D" id="1.10.10.10">
    <property type="entry name" value="Winged helix-like DNA-binding domain superfamily/Winged helix DNA-binding domain"/>
    <property type="match status" value="2"/>
</dbReference>
<evidence type="ECO:0000313" key="3">
    <source>
        <dbReference type="EMBL" id="NUW33982.1"/>
    </source>
</evidence>
<organism evidence="3 4">
    <name type="scientific">Nonomuraea montanisoli</name>
    <dbReference type="NCBI Taxonomy" id="2741721"/>
    <lineage>
        <taxon>Bacteria</taxon>
        <taxon>Bacillati</taxon>
        <taxon>Actinomycetota</taxon>
        <taxon>Actinomycetes</taxon>
        <taxon>Streptosporangiales</taxon>
        <taxon>Streptosporangiaceae</taxon>
        <taxon>Nonomuraea</taxon>
    </lineage>
</organism>
<dbReference type="Proteomes" id="UP000586042">
    <property type="component" value="Unassembled WGS sequence"/>
</dbReference>
<sequence>MTPLPPGGSHGAARAGHDATGPARDTGRARDEEARRDGLGAAGLTPDEETLYEQLIDCSPATADQVASLWTVAGLRPEPLPALLGSLEAKGLITRTSDEPARYAAVAPEVALDVLLGGAERRLLQAREHAAELDRAYRRRATGETPPVVVEVVTGQRAVQQRHAQLQRAAAHQLRCLSKPPYFDPAASVTAHRELLARGVTSRMIYEREFVDRPGALRQIETMVGVGQQARVLPALPMKLYLIDDRFALLLLRHRPDDPGADAALVVHPSGLLQALSRLFEGLWQRALPLRLRPPAPGGPSRARHPGHDDERLIALLVAGLTDEAIARQLGIGYRTAERRIADLMSRLGAHTRFQAGVQAAFLHPPPSE</sequence>
<keyword evidence="4" id="KW-1185">Reference proteome</keyword>
<dbReference type="AlphaFoldDB" id="A0A7Y6I948"/>
<feature type="domain" description="HTH luxR-type" evidence="2">
    <location>
        <begin position="310"/>
        <end position="360"/>
    </location>
</feature>
<dbReference type="InterPro" id="IPR016032">
    <property type="entry name" value="Sig_transdc_resp-reg_C-effctor"/>
</dbReference>
<comment type="caution">
    <text evidence="3">The sequence shown here is derived from an EMBL/GenBank/DDBJ whole genome shotgun (WGS) entry which is preliminary data.</text>
</comment>
<dbReference type="InterPro" id="IPR000792">
    <property type="entry name" value="Tscrpt_reg_LuxR_C"/>
</dbReference>
<dbReference type="PANTHER" id="PTHR34293">
    <property type="entry name" value="HTH-TYPE TRANSCRIPTIONAL REGULATOR TRMBL2"/>
    <property type="match status" value="1"/>
</dbReference>
<evidence type="ECO:0000259" key="2">
    <source>
        <dbReference type="SMART" id="SM00421"/>
    </source>
</evidence>
<protein>
    <recommendedName>
        <fullName evidence="2">HTH luxR-type domain-containing protein</fullName>
    </recommendedName>
</protein>
<dbReference type="GO" id="GO:0006355">
    <property type="term" value="P:regulation of DNA-templated transcription"/>
    <property type="evidence" value="ECO:0007669"/>
    <property type="project" value="InterPro"/>
</dbReference>
<dbReference type="InterPro" id="IPR051797">
    <property type="entry name" value="TrmB-like"/>
</dbReference>
<dbReference type="GO" id="GO:0003677">
    <property type="term" value="F:DNA binding"/>
    <property type="evidence" value="ECO:0007669"/>
    <property type="project" value="InterPro"/>
</dbReference>
<dbReference type="RefSeq" id="WP_175591438.1">
    <property type="nucleotide sequence ID" value="NZ_JABWGN010000008.1"/>
</dbReference>
<name>A0A7Y6I948_9ACTN</name>
<dbReference type="EMBL" id="JABWGN010000008">
    <property type="protein sequence ID" value="NUW33982.1"/>
    <property type="molecule type" value="Genomic_DNA"/>
</dbReference>
<dbReference type="InterPro" id="IPR036388">
    <property type="entry name" value="WH-like_DNA-bd_sf"/>
</dbReference>
<accession>A0A7Y6I948</accession>
<dbReference type="SMART" id="SM00421">
    <property type="entry name" value="HTH_LUXR"/>
    <property type="match status" value="1"/>
</dbReference>
<feature type="compositionally biased region" description="Basic and acidic residues" evidence="1">
    <location>
        <begin position="25"/>
        <end position="38"/>
    </location>
</feature>